<dbReference type="InterPro" id="IPR020912">
    <property type="entry name" value="UPF0295"/>
</dbReference>
<proteinExistence type="predicted"/>
<evidence type="ECO:0000256" key="1">
    <source>
        <dbReference type="ARBA" id="ARBA00022475"/>
    </source>
</evidence>
<reference evidence="6 9" key="1">
    <citation type="journal article" date="2015" name="Int. J. Syst. Evol. Microbiol.">
        <title>Exiguobacterium enclense sp. nov., isolated from sediment.</title>
        <authorList>
            <person name="Dastager S.G."/>
            <person name="Mawlankar R."/>
            <person name="Sonalkar V.V."/>
            <person name="Thorat M.N."/>
            <person name="Mual P."/>
            <person name="Verma A."/>
            <person name="Krishnamurthi S."/>
            <person name="Tang S.K."/>
            <person name="Li W.J."/>
        </authorList>
    </citation>
    <scope>NUCLEOTIDE SEQUENCE [LARGE SCALE GENOMIC DNA]</scope>
    <source>
        <strain evidence="6 9">NIO-1109</strain>
    </source>
</reference>
<dbReference type="Proteomes" id="UP000072605">
    <property type="component" value="Unassembled WGS sequence"/>
</dbReference>
<evidence type="ECO:0000313" key="8">
    <source>
        <dbReference type="EMBL" id="MEI4463511.1"/>
    </source>
</evidence>
<dbReference type="Pfam" id="PF11023">
    <property type="entry name" value="DUF2614"/>
    <property type="match status" value="1"/>
</dbReference>
<evidence type="ECO:0000313" key="11">
    <source>
        <dbReference type="Proteomes" id="UP001387110"/>
    </source>
</evidence>
<protein>
    <submittedName>
        <fullName evidence="8">DUF2614 family zinc ribbon-containing protein</fullName>
    </submittedName>
</protein>
<reference evidence="8 11" key="3">
    <citation type="submission" date="2023-12" db="EMBL/GenBank/DDBJ databases">
        <authorList>
            <person name="Easwaran N."/>
            <person name="Lazarus H.P.S."/>
        </authorList>
    </citation>
    <scope>NUCLEOTIDE SEQUENCE [LARGE SCALE GENOMIC DNA]</scope>
    <source>
        <strain evidence="8 11">VIT-2023</strain>
    </source>
</reference>
<evidence type="ECO:0000256" key="5">
    <source>
        <dbReference type="SAM" id="Phobius"/>
    </source>
</evidence>
<feature type="transmembrane region" description="Helical" evidence="5">
    <location>
        <begin position="12"/>
        <end position="32"/>
    </location>
</feature>
<sequence length="120" mass="13558">MKKQRKNKINRARNLAMFLVFGGMLVMYGGLLLKQFEIIMVLLMLLGFVMVLASTALYFLIGLTSTKAAVVTCPNCGKETKVLGRVDLCMHCDEPLTMDPSLEGKEFDEKYNKHNKRAPR</sequence>
<dbReference type="RefSeq" id="WP_029340912.1">
    <property type="nucleotide sequence ID" value="NZ_FMYN01000005.1"/>
</dbReference>
<name>A0A0V8GD67_9BACL</name>
<dbReference type="NCBIfam" id="NF002796">
    <property type="entry name" value="PRK02935.1"/>
    <property type="match status" value="1"/>
</dbReference>
<evidence type="ECO:0000313" key="6">
    <source>
        <dbReference type="EMBL" id="KSU48232.1"/>
    </source>
</evidence>
<dbReference type="Proteomes" id="UP001387110">
    <property type="component" value="Unassembled WGS sequence"/>
</dbReference>
<dbReference type="OrthoDB" id="1653848at2"/>
<evidence type="ECO:0000313" key="9">
    <source>
        <dbReference type="Proteomes" id="UP000053797"/>
    </source>
</evidence>
<evidence type="ECO:0000256" key="2">
    <source>
        <dbReference type="ARBA" id="ARBA00022692"/>
    </source>
</evidence>
<dbReference type="EMBL" id="LDQV01000036">
    <property type="protein sequence ID" value="KTR25501.1"/>
    <property type="molecule type" value="Genomic_DNA"/>
</dbReference>
<gene>
    <name evidence="6" type="ORF">AS033_13945</name>
    <name evidence="7" type="ORF">RSA11_14860</name>
    <name evidence="8" type="ORF">SZL87_13875</name>
</gene>
<dbReference type="EMBL" id="LNQL01000005">
    <property type="protein sequence ID" value="KSU48232.1"/>
    <property type="molecule type" value="Genomic_DNA"/>
</dbReference>
<feature type="transmembrane region" description="Helical" evidence="5">
    <location>
        <begin position="38"/>
        <end position="61"/>
    </location>
</feature>
<evidence type="ECO:0000256" key="4">
    <source>
        <dbReference type="ARBA" id="ARBA00023136"/>
    </source>
</evidence>
<keyword evidence="2 5" id="KW-0812">Transmembrane</keyword>
<evidence type="ECO:0000256" key="3">
    <source>
        <dbReference type="ARBA" id="ARBA00022989"/>
    </source>
</evidence>
<organism evidence="6 9">
    <name type="scientific">Exiguobacterium indicum</name>
    <dbReference type="NCBI Taxonomy" id="296995"/>
    <lineage>
        <taxon>Bacteria</taxon>
        <taxon>Bacillati</taxon>
        <taxon>Bacillota</taxon>
        <taxon>Bacilli</taxon>
        <taxon>Bacillales</taxon>
        <taxon>Bacillales Family XII. Incertae Sedis</taxon>
        <taxon>Exiguobacterium</taxon>
    </lineage>
</organism>
<evidence type="ECO:0000313" key="10">
    <source>
        <dbReference type="Proteomes" id="UP000072605"/>
    </source>
</evidence>
<dbReference type="GeneID" id="90839043"/>
<keyword evidence="1" id="KW-1003">Cell membrane</keyword>
<comment type="caution">
    <text evidence="6">The sequence shown here is derived from an EMBL/GenBank/DDBJ whole genome shotgun (WGS) entry which is preliminary data.</text>
</comment>
<keyword evidence="4 5" id="KW-0472">Membrane</keyword>
<keyword evidence="11" id="KW-1185">Reference proteome</keyword>
<reference evidence="7 10" key="2">
    <citation type="journal article" date="2016" name="Front. Microbiol.">
        <title>Genomic Resource of Rice Seed Associated Bacteria.</title>
        <authorList>
            <person name="Midha S."/>
            <person name="Bansal K."/>
            <person name="Sharma S."/>
            <person name="Kumar N."/>
            <person name="Patil P.P."/>
            <person name="Chaudhry V."/>
            <person name="Patil P.B."/>
        </authorList>
    </citation>
    <scope>NUCLEOTIDE SEQUENCE [LARGE SCALE GENOMIC DNA]</scope>
    <source>
        <strain evidence="7 10">RSA11</strain>
    </source>
</reference>
<accession>A0A0V8GD67</accession>
<dbReference type="EMBL" id="JBAWKY010000005">
    <property type="protein sequence ID" value="MEI4463511.1"/>
    <property type="molecule type" value="Genomic_DNA"/>
</dbReference>
<dbReference type="Proteomes" id="UP000053797">
    <property type="component" value="Unassembled WGS sequence"/>
</dbReference>
<dbReference type="AlphaFoldDB" id="A0A0V8GD67"/>
<evidence type="ECO:0000313" key="7">
    <source>
        <dbReference type="EMBL" id="KTR25501.1"/>
    </source>
</evidence>
<keyword evidence="3 5" id="KW-1133">Transmembrane helix</keyword>